<dbReference type="Proteomes" id="UP001378956">
    <property type="component" value="Unassembled WGS sequence"/>
</dbReference>
<evidence type="ECO:0000313" key="3">
    <source>
        <dbReference type="Proteomes" id="UP001378956"/>
    </source>
</evidence>
<evidence type="ECO:0000313" key="2">
    <source>
        <dbReference type="EMBL" id="MEJ2901125.1"/>
    </source>
</evidence>
<reference evidence="2 3" key="1">
    <citation type="submission" date="2024-03" db="EMBL/GenBank/DDBJ databases">
        <title>Sequence of Lycoming College Course Isolates.</title>
        <authorList>
            <person name="Plotts O."/>
            <person name="Newman J."/>
        </authorList>
    </citation>
    <scope>NUCLEOTIDE SEQUENCE [LARGE SCALE GENOMIC DNA]</scope>
    <source>
        <strain evidence="2 3">CJB-3</strain>
    </source>
</reference>
<gene>
    <name evidence="2" type="ORF">WAE58_01740</name>
</gene>
<feature type="signal peptide" evidence="1">
    <location>
        <begin position="1"/>
        <end position="22"/>
    </location>
</feature>
<sequence>MNKFTCYLFALTLNCLCTKVVAQNKPVFDGPSWKPPYQLELDGWGIERFPIPIDFAPSITYTGVEDIRFTKGWSNQKSPEYWSYAFLWLLDNAPVQTTVILQKNLNAYYDGLVDRNITKRNIPKALIIKTETKLRAIKTEKGDMHTFQGTIRMLDYMAQKPILLNAKIHIKKCPGSMQIIVFYQLSPKPLTKPIWTKLNALWSRFKCGG</sequence>
<feature type="chain" id="PRO_5046827947" evidence="1">
    <location>
        <begin position="23"/>
        <end position="209"/>
    </location>
</feature>
<name>A0ABU8NFZ3_9SPHI</name>
<organism evidence="2 3">
    <name type="scientific">Pedobacter panaciterrae</name>
    <dbReference type="NCBI Taxonomy" id="363849"/>
    <lineage>
        <taxon>Bacteria</taxon>
        <taxon>Pseudomonadati</taxon>
        <taxon>Bacteroidota</taxon>
        <taxon>Sphingobacteriia</taxon>
        <taxon>Sphingobacteriales</taxon>
        <taxon>Sphingobacteriaceae</taxon>
        <taxon>Pedobacter</taxon>
    </lineage>
</organism>
<keyword evidence="3" id="KW-1185">Reference proteome</keyword>
<accession>A0ABU8NFZ3</accession>
<dbReference type="EMBL" id="JBBEUB010000001">
    <property type="protein sequence ID" value="MEJ2901125.1"/>
    <property type="molecule type" value="Genomic_DNA"/>
</dbReference>
<comment type="caution">
    <text evidence="2">The sequence shown here is derived from an EMBL/GenBank/DDBJ whole genome shotgun (WGS) entry which is preliminary data.</text>
</comment>
<keyword evidence="1" id="KW-0732">Signal</keyword>
<dbReference type="RefSeq" id="WP_172663611.1">
    <property type="nucleotide sequence ID" value="NZ_CBFGNQ010000004.1"/>
</dbReference>
<protein>
    <submittedName>
        <fullName evidence="2">Uncharacterized protein</fullName>
    </submittedName>
</protein>
<proteinExistence type="predicted"/>
<evidence type="ECO:0000256" key="1">
    <source>
        <dbReference type="SAM" id="SignalP"/>
    </source>
</evidence>